<proteinExistence type="predicted"/>
<evidence type="ECO:0000313" key="2">
    <source>
        <dbReference type="Proteomes" id="UP000184016"/>
    </source>
</evidence>
<keyword evidence="2" id="KW-1185">Reference proteome</keyword>
<gene>
    <name evidence="1" type="ORF">SAMN05443507_11180</name>
</gene>
<dbReference type="RefSeq" id="WP_072874027.1">
    <property type="nucleotide sequence ID" value="NZ_FRAF01000011.1"/>
</dbReference>
<evidence type="ECO:0000313" key="1">
    <source>
        <dbReference type="EMBL" id="SHK28452.1"/>
    </source>
</evidence>
<accession>A0A1M6R7M4</accession>
<dbReference type="EMBL" id="FRAF01000011">
    <property type="protein sequence ID" value="SHK28452.1"/>
    <property type="molecule type" value="Genomic_DNA"/>
</dbReference>
<sequence>MKSGSGGQGTAAIEALYRGLGLLTAAFLLTEQLKISGVFLSSGAFSLSLSGPVTGYQMFGVTEEANQWMYGMNVITAFLLILDELQVIGTYITSGRFSVVVSGPLFGGIRMGVYLPETQEFFHDYQDILLKYYLNQNGGRR</sequence>
<dbReference type="AlphaFoldDB" id="A0A1M6R7M4"/>
<dbReference type="OrthoDB" id="2382365at2"/>
<name>A0A1M6R7M4_9BACL</name>
<organism evidence="1 2">
    <name type="scientific">Alicyclobacillus tolerans</name>
    <dbReference type="NCBI Taxonomy" id="90970"/>
    <lineage>
        <taxon>Bacteria</taxon>
        <taxon>Bacillati</taxon>
        <taxon>Bacillota</taxon>
        <taxon>Bacilli</taxon>
        <taxon>Bacillales</taxon>
        <taxon>Alicyclobacillaceae</taxon>
        <taxon>Alicyclobacillus</taxon>
    </lineage>
</organism>
<dbReference type="Proteomes" id="UP000184016">
    <property type="component" value="Unassembled WGS sequence"/>
</dbReference>
<reference evidence="2" key="1">
    <citation type="submission" date="2016-11" db="EMBL/GenBank/DDBJ databases">
        <authorList>
            <person name="Varghese N."/>
            <person name="Submissions S."/>
        </authorList>
    </citation>
    <scope>NUCLEOTIDE SEQUENCE [LARGE SCALE GENOMIC DNA]</scope>
    <source>
        <strain evidence="2">USBA-503</strain>
    </source>
</reference>
<protein>
    <submittedName>
        <fullName evidence="1">Uncharacterized protein</fullName>
    </submittedName>
</protein>
<dbReference type="STRING" id="1830138.SAMN05443507_11180"/>